<evidence type="ECO:0000256" key="1">
    <source>
        <dbReference type="SAM" id="MobiDB-lite"/>
    </source>
</evidence>
<accession>A0A066X1S8</accession>
<proteinExistence type="predicted"/>
<dbReference type="EMBL" id="JMSE01001563">
    <property type="protein sequence ID" value="KDN59975.1"/>
    <property type="molecule type" value="Genomic_DNA"/>
</dbReference>
<dbReference type="Proteomes" id="UP000027238">
    <property type="component" value="Unassembled WGS sequence"/>
</dbReference>
<organism evidence="3 4">
    <name type="scientific">Colletotrichum sublineola</name>
    <name type="common">Sorghum anthracnose fungus</name>
    <dbReference type="NCBI Taxonomy" id="1173701"/>
    <lineage>
        <taxon>Eukaryota</taxon>
        <taxon>Fungi</taxon>
        <taxon>Dikarya</taxon>
        <taxon>Ascomycota</taxon>
        <taxon>Pezizomycotina</taxon>
        <taxon>Sordariomycetes</taxon>
        <taxon>Hypocreomycetidae</taxon>
        <taxon>Glomerellales</taxon>
        <taxon>Glomerellaceae</taxon>
        <taxon>Colletotrichum</taxon>
        <taxon>Colletotrichum graminicola species complex</taxon>
    </lineage>
</organism>
<gene>
    <name evidence="3" type="ORF">CSUB01_10316</name>
</gene>
<reference evidence="4" key="1">
    <citation type="journal article" date="2014" name="Genome Announc.">
        <title>Draft genome sequence of Colletotrichum sublineola, a destructive pathogen of cultivated sorghum.</title>
        <authorList>
            <person name="Baroncelli R."/>
            <person name="Sanz-Martin J.M."/>
            <person name="Rech G.E."/>
            <person name="Sukno S.A."/>
            <person name="Thon M.R."/>
        </authorList>
    </citation>
    <scope>NUCLEOTIDE SEQUENCE [LARGE SCALE GENOMIC DNA]</scope>
    <source>
        <strain evidence="4">TX430BB</strain>
    </source>
</reference>
<evidence type="ECO:0000256" key="2">
    <source>
        <dbReference type="SAM" id="SignalP"/>
    </source>
</evidence>
<feature type="chain" id="PRO_5001629663" evidence="2">
    <location>
        <begin position="24"/>
        <end position="166"/>
    </location>
</feature>
<comment type="caution">
    <text evidence="3">The sequence shown here is derived from an EMBL/GenBank/DDBJ whole genome shotgun (WGS) entry which is preliminary data.</text>
</comment>
<feature type="signal peptide" evidence="2">
    <location>
        <begin position="1"/>
        <end position="23"/>
    </location>
</feature>
<feature type="region of interest" description="Disordered" evidence="1">
    <location>
        <begin position="50"/>
        <end position="111"/>
    </location>
</feature>
<name>A0A066X1S8_COLSU</name>
<keyword evidence="2" id="KW-0732">Signal</keyword>
<keyword evidence="4" id="KW-1185">Reference proteome</keyword>
<feature type="compositionally biased region" description="Polar residues" evidence="1">
    <location>
        <begin position="99"/>
        <end position="111"/>
    </location>
</feature>
<sequence length="166" mass="18040">MSSNLLSGLTMLAFIVIFVVPEAKRVEKSSKRHMSISGYEAIVMMTSSAGPGCHSTPPSCPANYPSTTPTTRQKAAPTEAENGNKCKRNPNRGEKLPIIQSTPPLTPQSQTCELPLQRDSFSLEPAGSPSDESSLLHYRKPITHTNESAEPDRALPLLLLLLHHQP</sequence>
<protein>
    <submittedName>
        <fullName evidence="3">Uncharacterized protein</fullName>
    </submittedName>
</protein>
<evidence type="ECO:0000313" key="4">
    <source>
        <dbReference type="Proteomes" id="UP000027238"/>
    </source>
</evidence>
<evidence type="ECO:0000313" key="3">
    <source>
        <dbReference type="EMBL" id="KDN59975.1"/>
    </source>
</evidence>
<feature type="compositionally biased region" description="Polar residues" evidence="1">
    <location>
        <begin position="64"/>
        <end position="73"/>
    </location>
</feature>
<dbReference type="HOGENOM" id="CLU_1602613_0_0_1"/>
<dbReference type="AlphaFoldDB" id="A0A066X1S8"/>